<feature type="signal peptide" evidence="1">
    <location>
        <begin position="1"/>
        <end position="23"/>
    </location>
</feature>
<accession>A0A5D0HUJ2</accession>
<keyword evidence="3" id="KW-1185">Reference proteome</keyword>
<sequence>MKIIKSFIVIALFSNLMIGQNGAKNFIDQPYIEVIGKVETEIIPNEIYLKININENDKKGKLSVEVQENQLINALTSLGIDIDKNFSILNFDGYYQRKFLASNEVSKIKNYQLIINDGKTLGKVYQALDRIDISNVSIIKTSHSNIENIRRDTKLKALKVARDKANQYAEVINQTIGKALYIQEITENRNTYGANSINIRGANTAYGYSSPSLAKIQDLNVKSIIISESVHAKFSLN</sequence>
<dbReference type="Gene3D" id="3.30.110.170">
    <property type="entry name" value="Protein of unknown function (DUF541), domain 1"/>
    <property type="match status" value="1"/>
</dbReference>
<gene>
    <name evidence="2" type="ORF">FUA24_14780</name>
</gene>
<keyword evidence="1" id="KW-0732">Signal</keyword>
<dbReference type="RefSeq" id="WP_148543654.1">
    <property type="nucleotide sequence ID" value="NZ_VSDQ01000679.1"/>
</dbReference>
<dbReference type="OrthoDB" id="1118849at2"/>
<dbReference type="EMBL" id="VSDQ01000679">
    <property type="protein sequence ID" value="TYA74580.1"/>
    <property type="molecule type" value="Genomic_DNA"/>
</dbReference>
<dbReference type="AlphaFoldDB" id="A0A5D0HUJ2"/>
<evidence type="ECO:0000313" key="3">
    <source>
        <dbReference type="Proteomes" id="UP000323930"/>
    </source>
</evidence>
<comment type="caution">
    <text evidence="2">The sequence shown here is derived from an EMBL/GenBank/DDBJ whole genome shotgun (WGS) entry which is preliminary data.</text>
</comment>
<evidence type="ECO:0000313" key="2">
    <source>
        <dbReference type="EMBL" id="TYA74580.1"/>
    </source>
</evidence>
<reference evidence="2 3" key="1">
    <citation type="submission" date="2019-08" db="EMBL/GenBank/DDBJ databases">
        <title>Seonamhaeicola sediminis sp. nov., isolated from marine sediment.</title>
        <authorList>
            <person name="Cao W.R."/>
        </authorList>
    </citation>
    <scope>NUCLEOTIDE SEQUENCE [LARGE SCALE GENOMIC DNA]</scope>
    <source>
        <strain evidence="2 3">B011</strain>
    </source>
</reference>
<organism evidence="2 3">
    <name type="scientific">Seonamhaeicola marinus</name>
    <dbReference type="NCBI Taxonomy" id="1912246"/>
    <lineage>
        <taxon>Bacteria</taxon>
        <taxon>Pseudomonadati</taxon>
        <taxon>Bacteroidota</taxon>
        <taxon>Flavobacteriia</taxon>
        <taxon>Flavobacteriales</taxon>
        <taxon>Flavobacteriaceae</taxon>
    </lineage>
</organism>
<name>A0A5D0HUJ2_9FLAO</name>
<evidence type="ECO:0000256" key="1">
    <source>
        <dbReference type="SAM" id="SignalP"/>
    </source>
</evidence>
<protein>
    <submittedName>
        <fullName evidence="2">DUF541 domain-containing protein</fullName>
    </submittedName>
</protein>
<dbReference type="Proteomes" id="UP000323930">
    <property type="component" value="Unassembled WGS sequence"/>
</dbReference>
<dbReference type="Pfam" id="PF04402">
    <property type="entry name" value="SIMPL"/>
    <property type="match status" value="1"/>
</dbReference>
<feature type="chain" id="PRO_5022803400" evidence="1">
    <location>
        <begin position="24"/>
        <end position="237"/>
    </location>
</feature>
<dbReference type="InterPro" id="IPR007497">
    <property type="entry name" value="SIMPL/DUF541"/>
</dbReference>
<proteinExistence type="predicted"/>